<comment type="subunit">
    <text evidence="8">Component of the 7-subunit TFIIH core complex.</text>
</comment>
<dbReference type="GO" id="GO:0005675">
    <property type="term" value="C:transcription factor TFIIH holo complex"/>
    <property type="evidence" value="ECO:0007669"/>
    <property type="project" value="TreeGrafter"/>
</dbReference>
<dbReference type="SUPFAM" id="SSF142897">
    <property type="entry name" value="TFB5-like"/>
    <property type="match status" value="1"/>
</dbReference>
<keyword evidence="10" id="KW-1185">Reference proteome</keyword>
<keyword evidence="6 8" id="KW-0234">DNA repair</keyword>
<dbReference type="GO" id="GO:0000439">
    <property type="term" value="C:transcription factor TFIIH core complex"/>
    <property type="evidence" value="ECO:0007669"/>
    <property type="project" value="UniProtKB-UniRule"/>
</dbReference>
<evidence type="ECO:0000256" key="3">
    <source>
        <dbReference type="ARBA" id="ARBA00022763"/>
    </source>
</evidence>
<dbReference type="Gene3D" id="3.30.70.1220">
    <property type="entry name" value="TFB5-like"/>
    <property type="match status" value="1"/>
</dbReference>
<proteinExistence type="inferred from homology"/>
<comment type="similarity">
    <text evidence="2 8">Belongs to the TFB5 family.</text>
</comment>
<comment type="function">
    <text evidence="8">In NER, TFIIH acts by opening DNA around the lesion to allow the excision of the damaged oligonucleotide and its replacement by a new DNA fragment. In transcription, TFIIH has an essential role in transcription initiation. When the pre-initiation complex (PIC) has been established, TFIIH is required for promoter opening and promoter escape.</text>
</comment>
<dbReference type="GO" id="GO:0006294">
    <property type="term" value="P:nucleotide-excision repair, preincision complex assembly"/>
    <property type="evidence" value="ECO:0007669"/>
    <property type="project" value="TreeGrafter"/>
</dbReference>
<keyword evidence="7 8" id="KW-0539">Nucleus</keyword>
<evidence type="ECO:0000256" key="8">
    <source>
        <dbReference type="RuleBase" id="RU368032"/>
    </source>
</evidence>
<dbReference type="Proteomes" id="UP001465755">
    <property type="component" value="Unassembled WGS sequence"/>
</dbReference>
<evidence type="ECO:0000313" key="9">
    <source>
        <dbReference type="EMBL" id="KAK9791174.1"/>
    </source>
</evidence>
<sequence>MVTATPGELLTCDVPTREFIISLNASRSQDSKFLLEDLDDTHLFVKKEKVPWLREQMQDFQSQITFEAPRRT</sequence>
<evidence type="ECO:0000313" key="10">
    <source>
        <dbReference type="Proteomes" id="UP001465755"/>
    </source>
</evidence>
<evidence type="ECO:0000256" key="7">
    <source>
        <dbReference type="ARBA" id="ARBA00023242"/>
    </source>
</evidence>
<evidence type="ECO:0000256" key="2">
    <source>
        <dbReference type="ARBA" id="ARBA00007470"/>
    </source>
</evidence>
<dbReference type="SMART" id="SM01395">
    <property type="entry name" value="Tbf5"/>
    <property type="match status" value="1"/>
</dbReference>
<dbReference type="GO" id="GO:0006367">
    <property type="term" value="P:transcription initiation at RNA polymerase II promoter"/>
    <property type="evidence" value="ECO:0007669"/>
    <property type="project" value="UniProtKB-UniRule"/>
</dbReference>
<accession>A0AAW1NNG6</accession>
<evidence type="ECO:0000256" key="6">
    <source>
        <dbReference type="ARBA" id="ARBA00023204"/>
    </source>
</evidence>
<organism evidence="9 10">
    <name type="scientific">Symbiochloris irregularis</name>
    <dbReference type="NCBI Taxonomy" id="706552"/>
    <lineage>
        <taxon>Eukaryota</taxon>
        <taxon>Viridiplantae</taxon>
        <taxon>Chlorophyta</taxon>
        <taxon>core chlorophytes</taxon>
        <taxon>Trebouxiophyceae</taxon>
        <taxon>Trebouxiales</taxon>
        <taxon>Trebouxiaceae</taxon>
        <taxon>Symbiochloris</taxon>
    </lineage>
</organism>
<evidence type="ECO:0000256" key="1">
    <source>
        <dbReference type="ARBA" id="ARBA00004123"/>
    </source>
</evidence>
<reference evidence="9 10" key="1">
    <citation type="journal article" date="2024" name="Nat. Commun.">
        <title>Phylogenomics reveals the evolutionary origins of lichenization in chlorophyte algae.</title>
        <authorList>
            <person name="Puginier C."/>
            <person name="Libourel C."/>
            <person name="Otte J."/>
            <person name="Skaloud P."/>
            <person name="Haon M."/>
            <person name="Grisel S."/>
            <person name="Petersen M."/>
            <person name="Berrin J.G."/>
            <person name="Delaux P.M."/>
            <person name="Dal Grande F."/>
            <person name="Keller J."/>
        </authorList>
    </citation>
    <scope>NUCLEOTIDE SEQUENCE [LARGE SCALE GENOMIC DNA]</scope>
    <source>
        <strain evidence="9 10">SAG 2036</strain>
    </source>
</reference>
<dbReference type="InterPro" id="IPR035935">
    <property type="entry name" value="TFB5-like_sf"/>
</dbReference>
<keyword evidence="5 8" id="KW-0804">Transcription</keyword>
<protein>
    <recommendedName>
        <fullName evidence="8">General transcription and DNA repair factor IIH subunit TFB5</fullName>
    </recommendedName>
</protein>
<dbReference type="PANTHER" id="PTHR28580">
    <property type="entry name" value="GENERAL TRANSCRIPTION FACTOR IIH SUBUNIT 5"/>
    <property type="match status" value="1"/>
</dbReference>
<dbReference type="EMBL" id="JALJOQ010000181">
    <property type="protein sequence ID" value="KAK9791174.1"/>
    <property type="molecule type" value="Genomic_DNA"/>
</dbReference>
<comment type="caution">
    <text evidence="9">The sequence shown here is derived from an EMBL/GenBank/DDBJ whole genome shotgun (WGS) entry which is preliminary data.</text>
</comment>
<gene>
    <name evidence="9" type="ORF">WJX73_007099</name>
</gene>
<evidence type="ECO:0000256" key="4">
    <source>
        <dbReference type="ARBA" id="ARBA00023015"/>
    </source>
</evidence>
<dbReference type="PANTHER" id="PTHR28580:SF1">
    <property type="entry name" value="GENERAL TRANSCRIPTION FACTOR IIH SUBUNIT 5"/>
    <property type="match status" value="1"/>
</dbReference>
<keyword evidence="3 8" id="KW-0227">DNA damage</keyword>
<dbReference type="AlphaFoldDB" id="A0AAW1NNG6"/>
<comment type="subcellular location">
    <subcellularLocation>
        <location evidence="1 8">Nucleus</location>
    </subcellularLocation>
</comment>
<dbReference type="InterPro" id="IPR009400">
    <property type="entry name" value="TFIIH_TTDA/Tfb5"/>
</dbReference>
<keyword evidence="4 8" id="KW-0805">Transcription regulation</keyword>
<name>A0AAW1NNG6_9CHLO</name>
<evidence type="ECO:0000256" key="5">
    <source>
        <dbReference type="ARBA" id="ARBA00023163"/>
    </source>
</evidence>
<dbReference type="Pfam" id="PF06331">
    <property type="entry name" value="Tfb5"/>
    <property type="match status" value="1"/>
</dbReference>